<gene>
    <name evidence="2" type="ORF">N7509_011078</name>
</gene>
<dbReference type="GeneID" id="81374695"/>
<sequence>MKSAIAASLLLAATAIAAPLEARAAATVGFALSNDQSGSYAGVTFPADGTDKTISSLFGSTSVGSSGHVLASSAQLTQFPGTINCVLKNNGAALATFTAQKTYADLDGNPAKVIPVNLDHATINCHA</sequence>
<dbReference type="Proteomes" id="UP001147747">
    <property type="component" value="Unassembled WGS sequence"/>
</dbReference>
<evidence type="ECO:0000313" key="3">
    <source>
        <dbReference type="Proteomes" id="UP001147747"/>
    </source>
</evidence>
<dbReference type="EMBL" id="JAPZBU010000009">
    <property type="protein sequence ID" value="KAJ5388537.1"/>
    <property type="molecule type" value="Genomic_DNA"/>
</dbReference>
<organism evidence="2 3">
    <name type="scientific">Penicillium cosmopolitanum</name>
    <dbReference type="NCBI Taxonomy" id="1131564"/>
    <lineage>
        <taxon>Eukaryota</taxon>
        <taxon>Fungi</taxon>
        <taxon>Dikarya</taxon>
        <taxon>Ascomycota</taxon>
        <taxon>Pezizomycotina</taxon>
        <taxon>Eurotiomycetes</taxon>
        <taxon>Eurotiomycetidae</taxon>
        <taxon>Eurotiales</taxon>
        <taxon>Aspergillaceae</taxon>
        <taxon>Penicillium</taxon>
    </lineage>
</organism>
<dbReference type="OrthoDB" id="3497702at2759"/>
<evidence type="ECO:0000256" key="1">
    <source>
        <dbReference type="SAM" id="SignalP"/>
    </source>
</evidence>
<reference evidence="2" key="2">
    <citation type="journal article" date="2023" name="IMA Fungus">
        <title>Comparative genomic study of the Penicillium genus elucidates a diverse pangenome and 15 lateral gene transfer events.</title>
        <authorList>
            <person name="Petersen C."/>
            <person name="Sorensen T."/>
            <person name="Nielsen M.R."/>
            <person name="Sondergaard T.E."/>
            <person name="Sorensen J.L."/>
            <person name="Fitzpatrick D.A."/>
            <person name="Frisvad J.C."/>
            <person name="Nielsen K.L."/>
        </authorList>
    </citation>
    <scope>NUCLEOTIDE SEQUENCE</scope>
    <source>
        <strain evidence="2">IBT 29677</strain>
    </source>
</reference>
<dbReference type="AlphaFoldDB" id="A0A9X0B598"/>
<evidence type="ECO:0000313" key="2">
    <source>
        <dbReference type="EMBL" id="KAJ5388537.1"/>
    </source>
</evidence>
<reference evidence="2" key="1">
    <citation type="submission" date="2022-12" db="EMBL/GenBank/DDBJ databases">
        <authorList>
            <person name="Petersen C."/>
        </authorList>
    </citation>
    <scope>NUCLEOTIDE SEQUENCE</scope>
    <source>
        <strain evidence="2">IBT 29677</strain>
    </source>
</reference>
<keyword evidence="3" id="KW-1185">Reference proteome</keyword>
<protein>
    <submittedName>
        <fullName evidence="2">Uncharacterized protein</fullName>
    </submittedName>
</protein>
<keyword evidence="1" id="KW-0732">Signal</keyword>
<dbReference type="RefSeq" id="XP_056486335.1">
    <property type="nucleotide sequence ID" value="XM_056635715.1"/>
</dbReference>
<proteinExistence type="predicted"/>
<feature type="signal peptide" evidence="1">
    <location>
        <begin position="1"/>
        <end position="17"/>
    </location>
</feature>
<comment type="caution">
    <text evidence="2">The sequence shown here is derived from an EMBL/GenBank/DDBJ whole genome shotgun (WGS) entry which is preliminary data.</text>
</comment>
<name>A0A9X0B598_9EURO</name>
<feature type="chain" id="PRO_5040753090" evidence="1">
    <location>
        <begin position="18"/>
        <end position="127"/>
    </location>
</feature>
<accession>A0A9X0B598</accession>